<evidence type="ECO:0000313" key="2">
    <source>
        <dbReference type="EMBL" id="KAK0444638.1"/>
    </source>
</evidence>
<proteinExistence type="predicted"/>
<evidence type="ECO:0000313" key="3">
    <source>
        <dbReference type="Proteomes" id="UP001175211"/>
    </source>
</evidence>
<keyword evidence="1" id="KW-0472">Membrane</keyword>
<keyword evidence="3" id="KW-1185">Reference proteome</keyword>
<dbReference type="GeneID" id="85353645"/>
<dbReference type="Proteomes" id="UP001175211">
    <property type="component" value="Unassembled WGS sequence"/>
</dbReference>
<name>A0AA39JL51_ARMTA</name>
<keyword evidence="1" id="KW-0812">Transmembrane</keyword>
<dbReference type="EMBL" id="JAUEPS010000053">
    <property type="protein sequence ID" value="KAK0444638.1"/>
    <property type="molecule type" value="Genomic_DNA"/>
</dbReference>
<evidence type="ECO:0000256" key="1">
    <source>
        <dbReference type="SAM" id="Phobius"/>
    </source>
</evidence>
<gene>
    <name evidence="2" type="ORF">EV420DRAFT_1484602</name>
</gene>
<comment type="caution">
    <text evidence="2">The sequence shown here is derived from an EMBL/GenBank/DDBJ whole genome shotgun (WGS) entry which is preliminary data.</text>
</comment>
<protein>
    <submittedName>
        <fullName evidence="2">Uncharacterized protein</fullName>
    </submittedName>
</protein>
<accession>A0AA39JL51</accession>
<dbReference type="RefSeq" id="XP_060325208.1">
    <property type="nucleotide sequence ID" value="XM_060470097.1"/>
</dbReference>
<organism evidence="2 3">
    <name type="scientific">Armillaria tabescens</name>
    <name type="common">Ringless honey mushroom</name>
    <name type="synonym">Agaricus tabescens</name>
    <dbReference type="NCBI Taxonomy" id="1929756"/>
    <lineage>
        <taxon>Eukaryota</taxon>
        <taxon>Fungi</taxon>
        <taxon>Dikarya</taxon>
        <taxon>Basidiomycota</taxon>
        <taxon>Agaricomycotina</taxon>
        <taxon>Agaricomycetes</taxon>
        <taxon>Agaricomycetidae</taxon>
        <taxon>Agaricales</taxon>
        <taxon>Marasmiineae</taxon>
        <taxon>Physalacriaceae</taxon>
        <taxon>Desarmillaria</taxon>
    </lineage>
</organism>
<feature type="transmembrane region" description="Helical" evidence="1">
    <location>
        <begin position="293"/>
        <end position="312"/>
    </location>
</feature>
<keyword evidence="1" id="KW-1133">Transmembrane helix</keyword>
<reference evidence="2" key="1">
    <citation type="submission" date="2023-06" db="EMBL/GenBank/DDBJ databases">
        <authorList>
            <consortium name="Lawrence Berkeley National Laboratory"/>
            <person name="Ahrendt S."/>
            <person name="Sahu N."/>
            <person name="Indic B."/>
            <person name="Wong-Bajracharya J."/>
            <person name="Merenyi Z."/>
            <person name="Ke H.-M."/>
            <person name="Monk M."/>
            <person name="Kocsube S."/>
            <person name="Drula E."/>
            <person name="Lipzen A."/>
            <person name="Balint B."/>
            <person name="Henrissat B."/>
            <person name="Andreopoulos B."/>
            <person name="Martin F.M."/>
            <person name="Harder C.B."/>
            <person name="Rigling D."/>
            <person name="Ford K.L."/>
            <person name="Foster G.D."/>
            <person name="Pangilinan J."/>
            <person name="Papanicolaou A."/>
            <person name="Barry K."/>
            <person name="LaButti K."/>
            <person name="Viragh M."/>
            <person name="Koriabine M."/>
            <person name="Yan M."/>
            <person name="Riley R."/>
            <person name="Champramary S."/>
            <person name="Plett K.L."/>
            <person name="Tsai I.J."/>
            <person name="Slot J."/>
            <person name="Sipos G."/>
            <person name="Plett J."/>
            <person name="Nagy L.G."/>
            <person name="Grigoriev I.V."/>
        </authorList>
    </citation>
    <scope>NUCLEOTIDE SEQUENCE</scope>
    <source>
        <strain evidence="2">CCBAS 213</strain>
    </source>
</reference>
<dbReference type="AlphaFoldDB" id="A0AA39JL51"/>
<sequence length="352" mass="38758">MTISNTTHDVPRPTMAGASSRLALHLRYLKVSGRKYDLGADHYFCEGSTRPKLTVVVSSSIPCGCETLMLQHASMWLGELIFWFADIRILIQASFGSQVNVALNHWRPTVRLTRAKAVCKEGPQRVETLAPAVHRYLVETYQNADGTLRSIGGLITNSPSEDASSSFGVFSKQSLWNDDRYQMTTSNLPSSLRFASDPKVSQVKKEASLCLRDVCQFLDQVLSAVPFAGSAKSIRLFSPVEPSKNEAPIFVHNVVKAKVGRFIVICIFEFGSCSKPSSLSGGPQCQGCIKLQATLAIVVFLGAVVSHLLLYSERLWSKRREKVNLLGFTLLSPTFHGGRGYGSGYLFIMDLQ</sequence>